<feature type="region of interest" description="Disordered" evidence="1">
    <location>
        <begin position="280"/>
        <end position="313"/>
    </location>
</feature>
<organism evidence="2 3">
    <name type="scientific">Xanthoceras sorbifolium</name>
    <dbReference type="NCBI Taxonomy" id="99658"/>
    <lineage>
        <taxon>Eukaryota</taxon>
        <taxon>Viridiplantae</taxon>
        <taxon>Streptophyta</taxon>
        <taxon>Embryophyta</taxon>
        <taxon>Tracheophyta</taxon>
        <taxon>Spermatophyta</taxon>
        <taxon>Magnoliopsida</taxon>
        <taxon>eudicotyledons</taxon>
        <taxon>Gunneridae</taxon>
        <taxon>Pentapetalae</taxon>
        <taxon>rosids</taxon>
        <taxon>malvids</taxon>
        <taxon>Sapindales</taxon>
        <taxon>Sapindaceae</taxon>
        <taxon>Xanthoceroideae</taxon>
        <taxon>Xanthoceras</taxon>
    </lineage>
</organism>
<evidence type="ECO:0000256" key="1">
    <source>
        <dbReference type="SAM" id="MobiDB-lite"/>
    </source>
</evidence>
<feature type="compositionally biased region" description="Pro residues" evidence="1">
    <location>
        <begin position="195"/>
        <end position="211"/>
    </location>
</feature>
<reference evidence="2 3" key="1">
    <citation type="submission" date="2021-02" db="EMBL/GenBank/DDBJ databases">
        <title>Plant Genome Project.</title>
        <authorList>
            <person name="Zhang R.-G."/>
        </authorList>
    </citation>
    <scope>NUCLEOTIDE SEQUENCE [LARGE SCALE GENOMIC DNA]</scope>
    <source>
        <tissue evidence="2">Leaves</tissue>
    </source>
</reference>
<keyword evidence="3" id="KW-1185">Reference proteome</keyword>
<name>A0ABQ8HV25_9ROSI</name>
<dbReference type="Proteomes" id="UP000827721">
    <property type="component" value="Unassembled WGS sequence"/>
</dbReference>
<comment type="caution">
    <text evidence="2">The sequence shown here is derived from an EMBL/GenBank/DDBJ whole genome shotgun (WGS) entry which is preliminary data.</text>
</comment>
<proteinExistence type="predicted"/>
<accession>A0ABQ8HV25</accession>
<evidence type="ECO:0000313" key="3">
    <source>
        <dbReference type="Proteomes" id="UP000827721"/>
    </source>
</evidence>
<evidence type="ECO:0000313" key="2">
    <source>
        <dbReference type="EMBL" id="KAH7568092.1"/>
    </source>
</evidence>
<feature type="region of interest" description="Disordered" evidence="1">
    <location>
        <begin position="188"/>
        <end position="212"/>
    </location>
</feature>
<sequence>MCLLKVANRRGSGGFPATTHAGSGDDEDESYTQEVIESQLSHFRELNQQRNEMDHESTAGSSGGGSVLEGYSRATEMSAMVSALTHVVSGQRGSSDWRGVSSFGVGSSSSSSVSTMSSIYGSSSGSGSGYGSSVSGMWNIGHKRGREEEVGPQLLEPVPRVYRGFADFTPSQADSSSSGVTANIASSLTNYNNQPPLPPPQQTATPPPMPPFFMTQNYQDYYDYSQLLQNQPTGLLEQMLQSTQMASLLSSSSSSFSLGSSSGSSSSSASFPLLFGEQQLGFFRPPQNQNQGSGSDFPLPPWTHSGHYPSSSG</sequence>
<gene>
    <name evidence="2" type="ORF">JRO89_XS07G0232800</name>
</gene>
<protein>
    <submittedName>
        <fullName evidence="2">Uncharacterized protein</fullName>
    </submittedName>
</protein>
<feature type="region of interest" description="Disordered" evidence="1">
    <location>
        <begin position="50"/>
        <end position="69"/>
    </location>
</feature>
<dbReference type="EMBL" id="JAFEMO010000007">
    <property type="protein sequence ID" value="KAH7568092.1"/>
    <property type="molecule type" value="Genomic_DNA"/>
</dbReference>